<protein>
    <submittedName>
        <fullName evidence="8">Transport protein</fullName>
    </submittedName>
</protein>
<dbReference type="Proteomes" id="UP000001977">
    <property type="component" value="Chromosome"/>
</dbReference>
<keyword evidence="4 7" id="KW-0812">Transmembrane</keyword>
<sequence>VLGLWFPGLSESLGYVSVIYQSLLQAMALPLVVAAVLFGFRQLFDLQAPGSAVIRMTTVAFCVTLLAALAGVVASYGMLPRLTAPQLAELGNMFSQAHMPGDHIVMHTSLPVVEDRPTSAVPVSIYGALAQGHLLQGIFGICLFGVAIARQNSVSTQFFDTLIEAVYRALTRAINVMNLALPLVVFGVAVHLGPMVSGAGVRALSSLLFSFVLVVLLMVLCSVGFIAWRTRRSYFQTLTALKEPAAVALVTGNPIAAVSLAIEAMSTKLGCPRHVSETAIPLGAITVRPGMAVYLALVTMFTAGIYGLTPTATDVIVVVLLGVVLAFMSADAKGSIAPWHFQMIMLYLGLPLEAAIIVAMAIDPLCDGVRNLLNLIAVCVVAAWLSEQFEAAAAREDNTEIWRLTLSRSQLYLLGAVLLGCASLVLLLGLGLGARS</sequence>
<evidence type="ECO:0000256" key="5">
    <source>
        <dbReference type="ARBA" id="ARBA00022989"/>
    </source>
</evidence>
<accession>Q2L034</accession>
<evidence type="ECO:0000313" key="8">
    <source>
        <dbReference type="EMBL" id="CAJ47883.1"/>
    </source>
</evidence>
<dbReference type="PANTHER" id="PTHR42865">
    <property type="entry name" value="PROTON/GLUTAMATE-ASPARTATE SYMPORTER"/>
    <property type="match status" value="1"/>
</dbReference>
<evidence type="ECO:0000256" key="4">
    <source>
        <dbReference type="ARBA" id="ARBA00022692"/>
    </source>
</evidence>
<feature type="transmembrane region" description="Helical" evidence="7">
    <location>
        <begin position="125"/>
        <end position="148"/>
    </location>
</feature>
<dbReference type="Gene3D" id="1.10.3860.10">
    <property type="entry name" value="Sodium:dicarboxylate symporter"/>
    <property type="match status" value="1"/>
</dbReference>
<feature type="transmembrane region" description="Helical" evidence="7">
    <location>
        <begin position="411"/>
        <end position="434"/>
    </location>
</feature>
<feature type="transmembrane region" description="Helical" evidence="7">
    <location>
        <begin position="344"/>
        <end position="362"/>
    </location>
</feature>
<keyword evidence="2" id="KW-0813">Transport</keyword>
<dbReference type="Pfam" id="PF00375">
    <property type="entry name" value="SDF"/>
    <property type="match status" value="1"/>
</dbReference>
<dbReference type="PRINTS" id="PR00173">
    <property type="entry name" value="EDTRNSPORT"/>
</dbReference>
<dbReference type="eggNOG" id="COG1301">
    <property type="taxonomic scope" value="Bacteria"/>
</dbReference>
<evidence type="ECO:0000256" key="6">
    <source>
        <dbReference type="ARBA" id="ARBA00023136"/>
    </source>
</evidence>
<feature type="transmembrane region" description="Helical" evidence="7">
    <location>
        <begin position="52"/>
        <end position="79"/>
    </location>
</feature>
<keyword evidence="6 7" id="KW-0472">Membrane</keyword>
<dbReference type="SUPFAM" id="SSF118215">
    <property type="entry name" value="Proton glutamate symport protein"/>
    <property type="match status" value="1"/>
</dbReference>
<dbReference type="KEGG" id="bav:BAV0278"/>
<feature type="transmembrane region" description="Helical" evidence="7">
    <location>
        <begin position="291"/>
        <end position="309"/>
    </location>
</feature>
<evidence type="ECO:0000256" key="3">
    <source>
        <dbReference type="ARBA" id="ARBA00022475"/>
    </source>
</evidence>
<gene>
    <name evidence="8" type="ordered locus">BAV0278</name>
</gene>
<comment type="subcellular location">
    <subcellularLocation>
        <location evidence="1">Cell membrane</location>
        <topology evidence="1">Multi-pass membrane protein</topology>
    </subcellularLocation>
</comment>
<dbReference type="InterPro" id="IPR001991">
    <property type="entry name" value="Na-dicarboxylate_symporter"/>
</dbReference>
<dbReference type="GO" id="GO:0005886">
    <property type="term" value="C:plasma membrane"/>
    <property type="evidence" value="ECO:0007669"/>
    <property type="project" value="UniProtKB-SubCell"/>
</dbReference>
<dbReference type="GO" id="GO:0015293">
    <property type="term" value="F:symporter activity"/>
    <property type="evidence" value="ECO:0007669"/>
    <property type="project" value="UniProtKB-KW"/>
</dbReference>
<dbReference type="PANTHER" id="PTHR42865:SF7">
    <property type="entry name" value="PROTON_GLUTAMATE-ASPARTATE SYMPORTER"/>
    <property type="match status" value="1"/>
</dbReference>
<dbReference type="STRING" id="360910.BAV0278"/>
<evidence type="ECO:0000313" key="9">
    <source>
        <dbReference type="Proteomes" id="UP000001977"/>
    </source>
</evidence>
<keyword evidence="3" id="KW-1003">Cell membrane</keyword>
<dbReference type="HOGENOM" id="CLU_629334_0_0_4"/>
<dbReference type="AlphaFoldDB" id="Q2L034"/>
<feature type="transmembrane region" description="Helical" evidence="7">
    <location>
        <begin position="169"/>
        <end position="192"/>
    </location>
</feature>
<dbReference type="InterPro" id="IPR036458">
    <property type="entry name" value="Na:dicarbo_symporter_sf"/>
</dbReference>
<evidence type="ECO:0000256" key="7">
    <source>
        <dbReference type="SAM" id="Phobius"/>
    </source>
</evidence>
<proteinExistence type="predicted"/>
<feature type="transmembrane region" description="Helical" evidence="7">
    <location>
        <begin position="204"/>
        <end position="228"/>
    </location>
</feature>
<evidence type="ECO:0000256" key="1">
    <source>
        <dbReference type="ARBA" id="ARBA00004651"/>
    </source>
</evidence>
<reference evidence="8 9" key="1">
    <citation type="journal article" date="2006" name="J. Bacteriol.">
        <title>Comparison of the genome sequence of the poultry pathogen Bordetella avium with those of B. bronchiseptica, B. pertussis, and B. parapertussis reveals extensive diversity in surface structures associated with host interaction.</title>
        <authorList>
            <person name="Sebaihia M."/>
            <person name="Preston A."/>
            <person name="Maskell D.J."/>
            <person name="Kuzmiak H."/>
            <person name="Connell T.D."/>
            <person name="King N.D."/>
            <person name="Orndorff P.E."/>
            <person name="Miyamoto D.M."/>
            <person name="Thomson N.R."/>
            <person name="Harris D."/>
            <person name="Goble A."/>
            <person name="Lord A."/>
            <person name="Murphy L."/>
            <person name="Quail M.A."/>
            <person name="Rutter S."/>
            <person name="Squares R."/>
            <person name="Squares S."/>
            <person name="Woodward J."/>
            <person name="Parkhill J."/>
            <person name="Temple L.M."/>
        </authorList>
    </citation>
    <scope>NUCLEOTIDE SEQUENCE [LARGE SCALE GENOMIC DNA]</scope>
    <source>
        <strain evidence="8 9">197N</strain>
    </source>
</reference>
<feature type="transmembrane region" description="Helical" evidence="7">
    <location>
        <begin position="20"/>
        <end position="40"/>
    </location>
</feature>
<keyword evidence="5 7" id="KW-1133">Transmembrane helix</keyword>
<keyword evidence="9" id="KW-1185">Reference proteome</keyword>
<dbReference type="EMBL" id="AM167904">
    <property type="protein sequence ID" value="CAJ47883.1"/>
    <property type="molecule type" value="Genomic_DNA"/>
</dbReference>
<evidence type="ECO:0000256" key="2">
    <source>
        <dbReference type="ARBA" id="ARBA00022448"/>
    </source>
</evidence>
<organism evidence="8 9">
    <name type="scientific">Bordetella avium (strain 197N)</name>
    <dbReference type="NCBI Taxonomy" id="360910"/>
    <lineage>
        <taxon>Bacteria</taxon>
        <taxon>Pseudomonadati</taxon>
        <taxon>Pseudomonadota</taxon>
        <taxon>Betaproteobacteria</taxon>
        <taxon>Burkholderiales</taxon>
        <taxon>Alcaligenaceae</taxon>
        <taxon>Bordetella</taxon>
    </lineage>
</organism>
<name>Q2L034_BORA1</name>
<feature type="non-terminal residue" evidence="8">
    <location>
        <position position="1"/>
    </location>
</feature>